<keyword evidence="2" id="KW-1133">Transmembrane helix</keyword>
<proteinExistence type="predicted"/>
<gene>
    <name evidence="3" type="ORF">PLESHI_09151</name>
</gene>
<keyword evidence="1" id="KW-0175">Coiled coil</keyword>
<evidence type="ECO:0000313" key="4">
    <source>
        <dbReference type="Proteomes" id="UP000014012"/>
    </source>
</evidence>
<dbReference type="HOGENOM" id="CLU_063186_0_0_6"/>
<keyword evidence="4" id="KW-1185">Reference proteome</keyword>
<dbReference type="OrthoDB" id="8910137at2"/>
<evidence type="ECO:0000313" key="3">
    <source>
        <dbReference type="EMBL" id="EON88717.1"/>
    </source>
</evidence>
<feature type="coiled-coil region" evidence="1">
    <location>
        <begin position="161"/>
        <end position="195"/>
    </location>
</feature>
<feature type="transmembrane region" description="Helical" evidence="2">
    <location>
        <begin position="255"/>
        <end position="276"/>
    </location>
</feature>
<comment type="caution">
    <text evidence="3">The sequence shown here is derived from an EMBL/GenBank/DDBJ whole genome shotgun (WGS) entry which is preliminary data.</text>
</comment>
<feature type="transmembrane region" description="Helical" evidence="2">
    <location>
        <begin position="218"/>
        <end position="240"/>
    </location>
</feature>
<accession>R8AQX5</accession>
<organism evidence="3 4">
    <name type="scientific">Plesiomonas shigelloides 302-73</name>
    <dbReference type="NCBI Taxonomy" id="1315976"/>
    <lineage>
        <taxon>Bacteria</taxon>
        <taxon>Pseudomonadati</taxon>
        <taxon>Pseudomonadota</taxon>
        <taxon>Gammaproteobacteria</taxon>
        <taxon>Enterobacterales</taxon>
        <taxon>Enterobacteriaceae</taxon>
        <taxon>Plesiomonas</taxon>
    </lineage>
</organism>
<keyword evidence="2" id="KW-0472">Membrane</keyword>
<dbReference type="EMBL" id="AQQO01000293">
    <property type="protein sequence ID" value="EON88717.1"/>
    <property type="molecule type" value="Genomic_DNA"/>
</dbReference>
<reference evidence="3 4" key="1">
    <citation type="journal article" date="2013" name="Genome Announc.">
        <title>Genome Sequence of Plesiomonas shigelloides Strain 302-73 (Serotype O1).</title>
        <authorList>
            <person name="Pique N."/>
            <person name="Aquilini E."/>
            <person name="Alioto T."/>
            <person name="Minana-Galbis D."/>
            <person name="Tomas J.M."/>
        </authorList>
    </citation>
    <scope>NUCLEOTIDE SEQUENCE [LARGE SCALE GENOMIC DNA]</scope>
    <source>
        <strain evidence="3 4">302-73</strain>
    </source>
</reference>
<evidence type="ECO:0000256" key="1">
    <source>
        <dbReference type="SAM" id="Coils"/>
    </source>
</evidence>
<dbReference type="RefSeq" id="WP_010863450.1">
    <property type="nucleotide sequence ID" value="NZ_AQQO01000293.1"/>
</dbReference>
<keyword evidence="2" id="KW-0812">Transmembrane</keyword>
<protein>
    <submittedName>
        <fullName evidence="3">Uncharacterized protein</fullName>
    </submittedName>
</protein>
<dbReference type="AlphaFoldDB" id="R8AQX5"/>
<evidence type="ECO:0000256" key="2">
    <source>
        <dbReference type="SAM" id="Phobius"/>
    </source>
</evidence>
<sequence>MFFSNERNNAIMVAFIKKASGVVIGDEKLNIRLIRSLEIIKSINRRPDEWSEKCTFNIKWIGEQFISWLEEFNADTPEYINDIYTCAYRFLCEFDFFIGKDRELGFDFLALKNAIQKDARLLDDEVCSNIIYASYQMPANLIKDFLNNEGLTEISDFDRRVTEAKGLKDKWDEELKSKEDEVVQLKDKLEEYKIGFNFVGLYNGFDKLFLNKVKEKRLSFYSLLALGFAIIIPLAAQFYISLLDSKQSFLATGDLLKLVPLLSIELILLYYFRIVLQNLKSIKTQILQIELRKTLCQFIQSYADYSSSIKKQDSIALEKFENLIFSGILSDSDKLPSTFDGIDQLTALIKSAKSS</sequence>
<dbReference type="Proteomes" id="UP000014012">
    <property type="component" value="Unassembled WGS sequence"/>
</dbReference>
<dbReference type="PATRIC" id="fig|1315976.3.peg.1737"/>
<name>R8AQX5_PLESH</name>